<evidence type="ECO:0000256" key="1">
    <source>
        <dbReference type="ARBA" id="ARBA00022549"/>
    </source>
</evidence>
<protein>
    <submittedName>
        <fullName evidence="3">PBS lyase HEAT-like repeat domain protein</fullName>
    </submittedName>
</protein>
<dbReference type="STRING" id="118168.MC7420_6677"/>
<evidence type="ECO:0000313" key="3">
    <source>
        <dbReference type="EMBL" id="EDX73629.1"/>
    </source>
</evidence>
<dbReference type="InterPro" id="IPR009003">
    <property type="entry name" value="Peptidase_S1_PA"/>
</dbReference>
<dbReference type="PANTHER" id="PTHR12697:SF5">
    <property type="entry name" value="DEOXYHYPUSINE HYDROXYLASE"/>
    <property type="match status" value="1"/>
</dbReference>
<dbReference type="GO" id="GO:0030089">
    <property type="term" value="C:phycobilisome"/>
    <property type="evidence" value="ECO:0007669"/>
    <property type="project" value="UniProtKB-KW"/>
</dbReference>
<dbReference type="GO" id="GO:0016829">
    <property type="term" value="F:lyase activity"/>
    <property type="evidence" value="ECO:0007669"/>
    <property type="project" value="UniProtKB-KW"/>
</dbReference>
<keyword evidence="2" id="KW-0605">Phycobilisome</keyword>
<evidence type="ECO:0000313" key="4">
    <source>
        <dbReference type="Proteomes" id="UP000003835"/>
    </source>
</evidence>
<dbReference type="Gene3D" id="3.40.50.300">
    <property type="entry name" value="P-loop containing nucleotide triphosphate hydrolases"/>
    <property type="match status" value="1"/>
</dbReference>
<dbReference type="InterPro" id="IPR016024">
    <property type="entry name" value="ARM-type_fold"/>
</dbReference>
<dbReference type="Proteomes" id="UP000003835">
    <property type="component" value="Unassembled WGS sequence"/>
</dbReference>
<dbReference type="Pfam" id="PF13646">
    <property type="entry name" value="HEAT_2"/>
    <property type="match status" value="5"/>
</dbReference>
<dbReference type="SUPFAM" id="SSF48371">
    <property type="entry name" value="ARM repeat"/>
    <property type="match status" value="2"/>
</dbReference>
<dbReference type="HOGENOM" id="CLU_245502_0_0_3"/>
<accession>B4VWK9</accession>
<dbReference type="Pfam" id="PF03130">
    <property type="entry name" value="HEAT_PBS"/>
    <property type="match status" value="2"/>
</dbReference>
<dbReference type="SUPFAM" id="SSF50494">
    <property type="entry name" value="Trypsin-like serine proteases"/>
    <property type="match status" value="1"/>
</dbReference>
<proteinExistence type="predicted"/>
<dbReference type="SUPFAM" id="SSF52540">
    <property type="entry name" value="P-loop containing nucleoside triphosphate hydrolases"/>
    <property type="match status" value="1"/>
</dbReference>
<sequence>MSYYGLDQLRESMVKILNPAKGETAGSGFIIRADGYLITCHHVIYLLDRLIVEYQGQEYEAQWCEALSNPDVDIAILKITIENAPAVPIINPQHLSTSVTVYGFPPSQQKYFPEGINFSAPTIRPSAPVKLLPTYRIQTVTATNPWNRLPQEQSTFLSHRIDAKVESGTSGGAVFAEDLGGVVGVIQCSKRDESYLIRWDNCLESLDALGLEPEKNAVCQFLEAIENDQRFKSIGLFHTPQNVVLQAQYIPIQVTLERKYKHEVETTWGYGESEAEIKQAYALKGGVEEVEESRQTQVDWQEAKKEYSRLMVLADPGMGKSTLLKMEAGLIAKQERENLTSQISSRLDLSSVTLTDPPSVPLKKGETKEGFAFDSMGETKEGGADVVQNGEPDLSHITPLLKGGRGDQKALAESSTVDLNKVGNGKIDNVIFPLFLRLSDLDETPQEIINAIPQLIQRDYPKNYPAIDTLLKDKLENGKCYLLLDALDEVPKQNRTRLAEKLNRFARNYNCPMICTSRIVGYGGAFLSEAKEVEIVPFSQKQTEAYIQTWFKNAAGYLEDDSVSAEGLIEELRHKPQISGLAQNPLLLSLLCSLYQVKGLTLPARRTQVYGKAVDYMLGKWGVDNHRQSVNQARVSAKKELLQELAYQLSDEGKEIFSIDELRSKIENYLRSEQACSDFKTLSAASLIEELSENDGIIQLLDRGGDRYLFLHRTFQEYLTAAYLSRVENGVALAGQHFWDYDWHETLSLLAGLMDDPIPLLQGIMKEKDDIFKTLLLLAGRCLAECSECSHPLVAKVIDRLYQFWLFYPKAGFITSTLMVLSQVNSQMVQTWQAALNHSDRSVRRSAAAALGEIGNPQAIAALNDSDSLVREKAAEALGKIGNNQAVDSLIAALNDSDSLVREKAAEALGKIGNNQAVDSLIAALNDSHSSVREKAAEALGEIGNPQAVEGLIAALNHSDNDVREKAAVALGKIGNPQAVEGLIAALNHSHSYVRTQAAFALGEIGNPQAVDSLIAALNDSDNHVRSSAAVALGVIGNPQAVDSLIAALNDSDSSVRMYAAVALGVIGNPQAVDSLIAALNHSHSSMRWSAAFALGKIGNPQAVDSLIAALNHSDSSVSSEAVKALGKIGNPQAVDSLIAALNHSDSSVSSEAVKALGKIGNPQAVDSLIAALNHSHSYVRCSAAVALAKIGNPQAVDSLIAALNHSHSYVRTQAAFALGEIGNPQAVDSLIAALNHSHSSIREKAAFALGEIGNPQAVEGLIAALNDSDSSVSSEAVKALAKIGNTQAVEGLIADLNYPSVFVSSEAAEALAKIGNTQAVEGLIAALNHSDFYVRWEAVKALGKIGNAEILAKLIKFLEINIYRDDIFTLARTLAVRFSKENLPFIPVYPKLVRFSYSPLLATVKHHWREQKQKARGKRWGRLNLAIPIFE</sequence>
<organism evidence="3 4">
    <name type="scientific">Coleofasciculus chthonoplastes PCC 7420</name>
    <dbReference type="NCBI Taxonomy" id="118168"/>
    <lineage>
        <taxon>Bacteria</taxon>
        <taxon>Bacillati</taxon>
        <taxon>Cyanobacteriota</taxon>
        <taxon>Cyanophyceae</taxon>
        <taxon>Coleofasciculales</taxon>
        <taxon>Coleofasciculaceae</taxon>
        <taxon>Coleofasciculus</taxon>
    </lineage>
</organism>
<keyword evidence="3" id="KW-0456">Lyase</keyword>
<name>B4VWK9_9CYAN</name>
<dbReference type="RefSeq" id="WP_006102839.1">
    <property type="nucleotide sequence ID" value="NZ_DS989856.1"/>
</dbReference>
<gene>
    <name evidence="3" type="ORF">MC7420_6677</name>
</gene>
<dbReference type="InterPro" id="IPR043504">
    <property type="entry name" value="Peptidase_S1_PA_chymotrypsin"/>
</dbReference>
<dbReference type="OrthoDB" id="462757at2"/>
<dbReference type="eggNOG" id="COG1413">
    <property type="taxonomic scope" value="Bacteria"/>
</dbReference>
<keyword evidence="4" id="KW-1185">Reference proteome</keyword>
<dbReference type="eggNOG" id="COG5635">
    <property type="taxonomic scope" value="Bacteria"/>
</dbReference>
<keyword evidence="1" id="KW-0042">Antenna complex</keyword>
<dbReference type="Gene3D" id="2.40.10.10">
    <property type="entry name" value="Trypsin-like serine proteases"/>
    <property type="match status" value="2"/>
</dbReference>
<dbReference type="EMBL" id="DS989856">
    <property type="protein sequence ID" value="EDX73629.1"/>
    <property type="molecule type" value="Genomic_DNA"/>
</dbReference>
<dbReference type="InterPro" id="IPR027417">
    <property type="entry name" value="P-loop_NTPase"/>
</dbReference>
<dbReference type="PANTHER" id="PTHR12697">
    <property type="entry name" value="PBS LYASE HEAT-LIKE PROTEIN"/>
    <property type="match status" value="1"/>
</dbReference>
<evidence type="ECO:0000256" key="2">
    <source>
        <dbReference type="ARBA" id="ARBA00022738"/>
    </source>
</evidence>
<dbReference type="Pfam" id="PF13365">
    <property type="entry name" value="Trypsin_2"/>
    <property type="match status" value="1"/>
</dbReference>
<dbReference type="GO" id="GO:0016491">
    <property type="term" value="F:oxidoreductase activity"/>
    <property type="evidence" value="ECO:0007669"/>
    <property type="project" value="TreeGrafter"/>
</dbReference>
<reference evidence="3 4" key="1">
    <citation type="submission" date="2008-07" db="EMBL/GenBank/DDBJ databases">
        <authorList>
            <person name="Tandeau de Marsac N."/>
            <person name="Ferriera S."/>
            <person name="Johnson J."/>
            <person name="Kravitz S."/>
            <person name="Beeson K."/>
            <person name="Sutton G."/>
            <person name="Rogers Y.-H."/>
            <person name="Friedman R."/>
            <person name="Frazier M."/>
            <person name="Venter J.C."/>
        </authorList>
    </citation>
    <scope>NUCLEOTIDE SEQUENCE [LARGE SCALE GENOMIC DNA]</scope>
    <source>
        <strain evidence="3 4">PCC 7420</strain>
    </source>
</reference>
<dbReference type="InterPro" id="IPR004155">
    <property type="entry name" value="PBS_lyase_HEAT"/>
</dbReference>
<dbReference type="Gene3D" id="1.25.10.10">
    <property type="entry name" value="Leucine-rich Repeat Variant"/>
    <property type="match status" value="9"/>
</dbReference>
<dbReference type="InterPro" id="IPR011989">
    <property type="entry name" value="ARM-like"/>
</dbReference>
<dbReference type="SMART" id="SM00567">
    <property type="entry name" value="EZ_HEAT"/>
    <property type="match status" value="17"/>
</dbReference>